<dbReference type="RefSeq" id="WP_091723332.1">
    <property type="nucleotide sequence ID" value="NZ_PEOG01000039.1"/>
</dbReference>
<evidence type="ECO:0000256" key="4">
    <source>
        <dbReference type="HAMAP-Rule" id="MF_00274"/>
    </source>
</evidence>
<keyword evidence="5" id="KW-0175">Coiled coil</keyword>
<dbReference type="NCBIfam" id="TIGR00103">
    <property type="entry name" value="DNA_YbaB_EbfC"/>
    <property type="match status" value="1"/>
</dbReference>
<name>A0A2G9C7G1_9BURK</name>
<dbReference type="GO" id="GO:0003677">
    <property type="term" value="F:DNA binding"/>
    <property type="evidence" value="ECO:0007669"/>
    <property type="project" value="UniProtKB-UniRule"/>
</dbReference>
<comment type="similarity">
    <text evidence="4">Belongs to the YbaB/EbfC family.</text>
</comment>
<dbReference type="AlphaFoldDB" id="A0A2G9C7G1"/>
<reference evidence="6 7" key="1">
    <citation type="submission" date="2017-11" db="EMBL/GenBank/DDBJ databases">
        <title>Draft genome sequence of Mitsuaria sp. HWN-4.</title>
        <authorList>
            <person name="Gundlapally S.R."/>
        </authorList>
    </citation>
    <scope>NUCLEOTIDE SEQUENCE [LARGE SCALE GENOMIC DNA]</scope>
    <source>
        <strain evidence="6 7">HWN-4</strain>
    </source>
</reference>
<feature type="coiled-coil region" evidence="5">
    <location>
        <begin position="7"/>
        <end position="34"/>
    </location>
</feature>
<dbReference type="InterPro" id="IPR004401">
    <property type="entry name" value="YbaB/EbfC"/>
</dbReference>
<dbReference type="Proteomes" id="UP000231501">
    <property type="component" value="Unassembled WGS sequence"/>
</dbReference>
<dbReference type="Pfam" id="PF02575">
    <property type="entry name" value="YbaB_DNA_bd"/>
    <property type="match status" value="1"/>
</dbReference>
<evidence type="ECO:0000256" key="5">
    <source>
        <dbReference type="SAM" id="Coils"/>
    </source>
</evidence>
<dbReference type="SUPFAM" id="SSF82607">
    <property type="entry name" value="YbaB-like"/>
    <property type="match status" value="1"/>
</dbReference>
<evidence type="ECO:0000256" key="1">
    <source>
        <dbReference type="ARBA" id="ARBA00011738"/>
    </source>
</evidence>
<dbReference type="Gene3D" id="3.30.1310.10">
    <property type="entry name" value="Nucleoid-associated protein YbaB-like domain"/>
    <property type="match status" value="1"/>
</dbReference>
<evidence type="ECO:0000256" key="3">
    <source>
        <dbReference type="ARBA" id="ARBA00023125"/>
    </source>
</evidence>
<dbReference type="HAMAP" id="MF_00274">
    <property type="entry name" value="DNA_YbaB_EbfC"/>
    <property type="match status" value="1"/>
</dbReference>
<dbReference type="FunFam" id="3.30.1310.10:FF:000001">
    <property type="entry name" value="Nucleoid-associated protein YbaB"/>
    <property type="match status" value="1"/>
</dbReference>
<dbReference type="PANTHER" id="PTHR33449:SF1">
    <property type="entry name" value="NUCLEOID-ASSOCIATED PROTEIN YBAB"/>
    <property type="match status" value="1"/>
</dbReference>
<dbReference type="GO" id="GO:0043590">
    <property type="term" value="C:bacterial nucleoid"/>
    <property type="evidence" value="ECO:0007669"/>
    <property type="project" value="UniProtKB-UniRule"/>
</dbReference>
<dbReference type="OrthoDB" id="9808738at2"/>
<dbReference type="PANTHER" id="PTHR33449">
    <property type="entry name" value="NUCLEOID-ASSOCIATED PROTEIN YBAB"/>
    <property type="match status" value="1"/>
</dbReference>
<dbReference type="GO" id="GO:0005829">
    <property type="term" value="C:cytosol"/>
    <property type="evidence" value="ECO:0007669"/>
    <property type="project" value="TreeGrafter"/>
</dbReference>
<evidence type="ECO:0000313" key="6">
    <source>
        <dbReference type="EMBL" id="PIM52381.1"/>
    </source>
</evidence>
<comment type="subcellular location">
    <subcellularLocation>
        <location evidence="4">Cytoplasm</location>
        <location evidence="4">Nucleoid</location>
    </subcellularLocation>
</comment>
<accession>A0A2G9C7G1</accession>
<protein>
    <recommendedName>
        <fullName evidence="4">Nucleoid-associated protein CS062_15150</fullName>
    </recommendedName>
</protein>
<keyword evidence="2 4" id="KW-0963">Cytoplasm</keyword>
<comment type="caution">
    <text evidence="6">The sequence shown here is derived from an EMBL/GenBank/DDBJ whole genome shotgun (WGS) entry which is preliminary data.</text>
</comment>
<sequence length="109" mass="11809">MMMKGQLAGLMKQAQAMQDNLKKAQDELGNIEVEGQSGAGLVKVTMTCKHDVKRVAIDPSLLADDKDMLEDLVAAAFNDAVRRAEQVSSEKMSKLTAGMPLPPGMKFPF</sequence>
<dbReference type="InterPro" id="IPR036894">
    <property type="entry name" value="YbaB-like_sf"/>
</dbReference>
<gene>
    <name evidence="6" type="ORF">CS062_15150</name>
</gene>
<dbReference type="EMBL" id="PEOG01000039">
    <property type="protein sequence ID" value="PIM52381.1"/>
    <property type="molecule type" value="Genomic_DNA"/>
</dbReference>
<proteinExistence type="inferred from homology"/>
<evidence type="ECO:0000313" key="7">
    <source>
        <dbReference type="Proteomes" id="UP000231501"/>
    </source>
</evidence>
<comment type="function">
    <text evidence="4">Binds to DNA and alters its conformation. May be involved in regulation of gene expression, nucleoid organization and DNA protection.</text>
</comment>
<comment type="subunit">
    <text evidence="1 4">Homodimer.</text>
</comment>
<dbReference type="PIRSF" id="PIRSF004555">
    <property type="entry name" value="UCP004555"/>
    <property type="match status" value="1"/>
</dbReference>
<evidence type="ECO:0000256" key="2">
    <source>
        <dbReference type="ARBA" id="ARBA00022490"/>
    </source>
</evidence>
<organism evidence="6 7">
    <name type="scientific">Roseateles chitinivorans</name>
    <dbReference type="NCBI Taxonomy" id="2917965"/>
    <lineage>
        <taxon>Bacteria</taxon>
        <taxon>Pseudomonadati</taxon>
        <taxon>Pseudomonadota</taxon>
        <taxon>Betaproteobacteria</taxon>
        <taxon>Burkholderiales</taxon>
        <taxon>Sphaerotilaceae</taxon>
        <taxon>Roseateles</taxon>
    </lineage>
</organism>
<keyword evidence="7" id="KW-1185">Reference proteome</keyword>
<keyword evidence="3 4" id="KW-0238">DNA-binding</keyword>